<sequence length="162" mass="18291">MAIIIIFGILAPVVFLLQQISRSRIRKNKLQAKQKENNGSNSQIISETSNNMNPENESSSNNQEKTQTTTHEATMNQQKVTRDNIFDYAIAAINKVGNADLLKFQQPEHNGSEWTINANNKSGTGANTIVVKDDETVQIWMDLKHLWIMKLNNQIGERLLVV</sequence>
<evidence type="ECO:0000256" key="1">
    <source>
        <dbReference type="SAM" id="MobiDB-lite"/>
    </source>
</evidence>
<protein>
    <submittedName>
        <fullName evidence="2">Uncharacterized protein</fullName>
    </submittedName>
</protein>
<feature type="region of interest" description="Disordered" evidence="1">
    <location>
        <begin position="29"/>
        <end position="74"/>
    </location>
</feature>
<accession>Q93IA2</accession>
<organism evidence="2">
    <name type="scientific">Staphylococcus aureus</name>
    <dbReference type="NCBI Taxonomy" id="1280"/>
    <lineage>
        <taxon>Bacteria</taxon>
        <taxon>Bacillati</taxon>
        <taxon>Bacillota</taxon>
        <taxon>Bacilli</taxon>
        <taxon>Bacillales</taxon>
        <taxon>Staphylococcaceae</taxon>
        <taxon>Staphylococcus</taxon>
    </lineage>
</organism>
<dbReference type="EMBL" id="AB038513">
    <property type="protein sequence ID" value="BAC53818.1"/>
    <property type="molecule type" value="Genomic_DNA"/>
</dbReference>
<proteinExistence type="predicted"/>
<reference evidence="2" key="3">
    <citation type="journal article" date="2003" name="Drug Resist. Updat.">
        <title>Insights on antibiotic resistance of Staphylococcus aureus from its whole genome: genomic island SCC.</title>
        <authorList>
            <person name="Ito T."/>
            <person name="Okuma K."/>
            <person name="Xue M.X."/>
            <person name="Yuzawa H."/>
            <person name="Hiramatsu K."/>
        </authorList>
    </citation>
    <scope>NUCLEOTIDE SEQUENCE</scope>
    <source>
        <strain evidence="2">85/2082</strain>
    </source>
</reference>
<reference evidence="2" key="2">
    <citation type="journal article" date="2001" name="Antimicrob. Agents Chemother.">
        <title>Structural Comparison of Three Types of Staphylococcal Cassette Chromosome mec Integrated in the Chromosome in Methicillin-Resistant Staphylococcus aureus.</title>
        <authorList>
            <person name="Ito T."/>
            <person name="Katayama Y."/>
            <person name="Asada K."/>
            <person name="Mori N."/>
            <person name="Tsutsumimoto K."/>
            <person name="Hiramatsu K."/>
        </authorList>
    </citation>
    <scope>NUCLEOTIDE SEQUENCE</scope>
    <source>
        <strain evidence="2">85/2082</strain>
    </source>
</reference>
<evidence type="ECO:0000313" key="3">
    <source>
        <dbReference type="EMBL" id="BAC53818.1"/>
    </source>
</evidence>
<evidence type="ECO:0000313" key="2">
    <source>
        <dbReference type="EMBL" id="BAB47655.1"/>
    </source>
</evidence>
<feature type="compositionally biased region" description="Low complexity" evidence="1">
    <location>
        <begin position="46"/>
        <end position="64"/>
    </location>
</feature>
<dbReference type="AlphaFoldDB" id="Q93IA2"/>
<dbReference type="EMBL" id="AB037671">
    <property type="protein sequence ID" value="BAB47655.1"/>
    <property type="molecule type" value="Genomic_DNA"/>
</dbReference>
<reference evidence="3" key="1">
    <citation type="submission" date="2000-02" db="EMBL/GenBank/DDBJ databases">
        <title>Complete structure of three types of staphylococcal cassette chromosome mec(SCCmec) integrated in the genome of MRSA strains in the world.</title>
        <authorList>
            <person name="Ito T."/>
            <person name="Hiramatsu K."/>
            <person name="Katayama Y."/>
        </authorList>
    </citation>
    <scope>NUCLEOTIDE SEQUENCE</scope>
    <source>
        <strain evidence="3">85/2082</strain>
    </source>
</reference>
<feature type="compositionally biased region" description="Polar residues" evidence="1">
    <location>
        <begin position="65"/>
        <end position="74"/>
    </location>
</feature>
<name>Q93IA2_STAAU</name>